<dbReference type="Gene3D" id="3.30.390.30">
    <property type="match status" value="1"/>
</dbReference>
<protein>
    <submittedName>
        <fullName evidence="11">Glutathione-disulfide reductase</fullName>
        <ecNumber evidence="11">1.8.1.7</ecNumber>
    </submittedName>
</protein>
<feature type="domain" description="FAD/NAD(P)-binding" evidence="10">
    <location>
        <begin position="5"/>
        <end position="318"/>
    </location>
</feature>
<proteinExistence type="inferred from homology"/>
<dbReference type="Proteomes" id="UP000623440">
    <property type="component" value="Unassembled WGS sequence"/>
</dbReference>
<dbReference type="SUPFAM" id="SSF51905">
    <property type="entry name" value="FAD/NAD(P)-binding domain"/>
    <property type="match status" value="1"/>
</dbReference>
<dbReference type="EC" id="1.8.1.7" evidence="11"/>
<dbReference type="InterPro" id="IPR004099">
    <property type="entry name" value="Pyr_nucl-diS_OxRdtase_dimer"/>
</dbReference>
<dbReference type="RefSeq" id="WP_190946634.1">
    <property type="nucleotide sequence ID" value="NZ_JACJSI010000339.1"/>
</dbReference>
<evidence type="ECO:0000256" key="2">
    <source>
        <dbReference type="ARBA" id="ARBA00007532"/>
    </source>
</evidence>
<dbReference type="PRINTS" id="PR00411">
    <property type="entry name" value="PNDRDTASEI"/>
</dbReference>
<comment type="similarity">
    <text evidence="2 8">Belongs to the class-I pyridine nucleotide-disulfide oxidoreductase family.</text>
</comment>
<dbReference type="Pfam" id="PF02852">
    <property type="entry name" value="Pyr_redox_dim"/>
    <property type="match status" value="1"/>
</dbReference>
<dbReference type="InterPro" id="IPR036188">
    <property type="entry name" value="FAD/NAD-bd_sf"/>
</dbReference>
<dbReference type="Pfam" id="PF07992">
    <property type="entry name" value="Pyr_redox_2"/>
    <property type="match status" value="1"/>
</dbReference>
<organism evidence="11 12">
    <name type="scientific">Nostoc flagelliforme FACHB-838</name>
    <dbReference type="NCBI Taxonomy" id="2692904"/>
    <lineage>
        <taxon>Bacteria</taxon>
        <taxon>Bacillati</taxon>
        <taxon>Cyanobacteriota</taxon>
        <taxon>Cyanophyceae</taxon>
        <taxon>Nostocales</taxon>
        <taxon>Nostocaceae</taxon>
        <taxon>Nostoc</taxon>
    </lineage>
</organism>
<comment type="cofactor">
    <cofactor evidence="1">
        <name>FAD</name>
        <dbReference type="ChEBI" id="CHEBI:57692"/>
    </cofactor>
</comment>
<dbReference type="PANTHER" id="PTHR42737:SF2">
    <property type="entry name" value="GLUTATHIONE REDUCTASE"/>
    <property type="match status" value="1"/>
</dbReference>
<dbReference type="PANTHER" id="PTHR42737">
    <property type="entry name" value="GLUTATHIONE REDUCTASE"/>
    <property type="match status" value="1"/>
</dbReference>
<keyword evidence="7 8" id="KW-0676">Redox-active center</keyword>
<evidence type="ECO:0000256" key="1">
    <source>
        <dbReference type="ARBA" id="ARBA00001974"/>
    </source>
</evidence>
<evidence type="ECO:0000256" key="3">
    <source>
        <dbReference type="ARBA" id="ARBA00022630"/>
    </source>
</evidence>
<dbReference type="InterPro" id="IPR023753">
    <property type="entry name" value="FAD/NAD-binding_dom"/>
</dbReference>
<dbReference type="InterPro" id="IPR046952">
    <property type="entry name" value="GSHR/TRXR-like"/>
</dbReference>
<evidence type="ECO:0000256" key="7">
    <source>
        <dbReference type="ARBA" id="ARBA00023284"/>
    </source>
</evidence>
<name>A0ABR8E2P1_9NOSO</name>
<sequence length="447" mass="48977">MSYDYDLLIIGAGSAGLAAAKRATSYGVHVGIAEQADVGGACINYGCIPEKLMAYAANFSSLFSHAISYGWSEFHSNFDWSKFIAAKDQKVEQLHQLHIKYLKESGVDFIKGRASFVDAHTLDIDGRQITADKILITVGAQPLKPNIPGIEYTITPKELFQMNILPKHIAIIGGDYTTVKTAGSLNKLGVKVTLITDLPQILPACDQDFIFCITDIMSQAGIEILTNTKLDIIKKAGNKLDVFYSNHENNILNCDTVLSLILLLPNLNNLYLDKAGIKVSQKGAIMVDKYSCTTQANIFAVGDCIDRLQLTPVAIAEARAFVETEFGNKPQILSYELVPITVSFIPEAATVGLAETQAREKFGESIHCYYEKFQPLFYSLNEHNEKSFIKLIVESNSERVLGVHMVGDSATEIIQTIAVAMKLGATKKDLNNNIGIHPSSAEEIFSV</sequence>
<dbReference type="InterPro" id="IPR001100">
    <property type="entry name" value="Pyr_nuc-diS_OxRdtase"/>
</dbReference>
<dbReference type="SUPFAM" id="SSF55424">
    <property type="entry name" value="FAD/NAD-linked reductases, dimerisation (C-terminal) domain"/>
    <property type="match status" value="1"/>
</dbReference>
<dbReference type="PRINTS" id="PR00368">
    <property type="entry name" value="FADPNR"/>
</dbReference>
<evidence type="ECO:0000256" key="5">
    <source>
        <dbReference type="ARBA" id="ARBA00023002"/>
    </source>
</evidence>
<evidence type="ECO:0000256" key="8">
    <source>
        <dbReference type="RuleBase" id="RU003691"/>
    </source>
</evidence>
<dbReference type="PIRSF" id="PIRSF000350">
    <property type="entry name" value="Mercury_reductase_MerA"/>
    <property type="match status" value="1"/>
</dbReference>
<comment type="caution">
    <text evidence="11">The sequence shown here is derived from an EMBL/GenBank/DDBJ whole genome shotgun (WGS) entry which is preliminary data.</text>
</comment>
<evidence type="ECO:0000259" key="10">
    <source>
        <dbReference type="Pfam" id="PF07992"/>
    </source>
</evidence>
<gene>
    <name evidence="11" type="primary">gorA</name>
    <name evidence="11" type="ORF">H6G97_43415</name>
</gene>
<evidence type="ECO:0000313" key="12">
    <source>
        <dbReference type="Proteomes" id="UP000623440"/>
    </source>
</evidence>
<keyword evidence="5 8" id="KW-0560">Oxidoreductase</keyword>
<feature type="domain" description="Pyridine nucleotide-disulphide oxidoreductase dimerisation" evidence="9">
    <location>
        <begin position="338"/>
        <end position="444"/>
    </location>
</feature>
<keyword evidence="6" id="KW-1015">Disulfide bond</keyword>
<evidence type="ECO:0000313" key="11">
    <source>
        <dbReference type="EMBL" id="MBD2535836.1"/>
    </source>
</evidence>
<dbReference type="Gene3D" id="3.50.50.60">
    <property type="entry name" value="FAD/NAD(P)-binding domain"/>
    <property type="match status" value="2"/>
</dbReference>
<accession>A0ABR8E2P1</accession>
<dbReference type="InterPro" id="IPR016156">
    <property type="entry name" value="FAD/NAD-linked_Rdtase_dimer_sf"/>
</dbReference>
<reference evidence="11 12" key="1">
    <citation type="journal article" date="2020" name="ISME J.">
        <title>Comparative genomics reveals insights into cyanobacterial evolution and habitat adaptation.</title>
        <authorList>
            <person name="Chen M.Y."/>
            <person name="Teng W.K."/>
            <person name="Zhao L."/>
            <person name="Hu C.X."/>
            <person name="Zhou Y.K."/>
            <person name="Han B.P."/>
            <person name="Song L.R."/>
            <person name="Shu W.S."/>
        </authorList>
    </citation>
    <scope>NUCLEOTIDE SEQUENCE [LARGE SCALE GENOMIC DNA]</scope>
    <source>
        <strain evidence="11 12">FACHB-838</strain>
    </source>
</reference>
<evidence type="ECO:0000256" key="4">
    <source>
        <dbReference type="ARBA" id="ARBA00022827"/>
    </source>
</evidence>
<dbReference type="InterPro" id="IPR012999">
    <property type="entry name" value="Pyr_OxRdtase_I_AS"/>
</dbReference>
<keyword evidence="3 8" id="KW-0285">Flavoprotein</keyword>
<keyword evidence="12" id="KW-1185">Reference proteome</keyword>
<dbReference type="PROSITE" id="PS00076">
    <property type="entry name" value="PYRIDINE_REDOX_1"/>
    <property type="match status" value="1"/>
</dbReference>
<dbReference type="NCBIfam" id="NF004776">
    <property type="entry name" value="PRK06116.1"/>
    <property type="match status" value="1"/>
</dbReference>
<evidence type="ECO:0000259" key="9">
    <source>
        <dbReference type="Pfam" id="PF02852"/>
    </source>
</evidence>
<evidence type="ECO:0000256" key="6">
    <source>
        <dbReference type="ARBA" id="ARBA00023157"/>
    </source>
</evidence>
<keyword evidence="4 8" id="KW-0274">FAD</keyword>
<dbReference type="EMBL" id="JACJSI010000339">
    <property type="protein sequence ID" value="MBD2535836.1"/>
    <property type="molecule type" value="Genomic_DNA"/>
</dbReference>
<dbReference type="GO" id="GO:0004362">
    <property type="term" value="F:glutathione-disulfide reductase (NADPH) activity"/>
    <property type="evidence" value="ECO:0007669"/>
    <property type="project" value="UniProtKB-EC"/>
</dbReference>